<protein>
    <recommendedName>
        <fullName evidence="4">ARID4A/B PWWP domain-containing protein</fullName>
    </recommendedName>
</protein>
<proteinExistence type="predicted"/>
<dbReference type="GO" id="GO:0006325">
    <property type="term" value="P:chromatin organization"/>
    <property type="evidence" value="ECO:0007669"/>
    <property type="project" value="UniProtKB-KW"/>
</dbReference>
<dbReference type="EMBL" id="CAJPIZ010008544">
    <property type="protein sequence ID" value="CAG2111218.1"/>
    <property type="molecule type" value="Genomic_DNA"/>
</dbReference>
<dbReference type="Pfam" id="PF08169">
    <property type="entry name" value="RBB1NT"/>
    <property type="match status" value="1"/>
</dbReference>
<dbReference type="GO" id="GO:0000976">
    <property type="term" value="F:transcription cis-regulatory region binding"/>
    <property type="evidence" value="ECO:0007669"/>
    <property type="project" value="TreeGrafter"/>
</dbReference>
<accession>A0A7R9KYR6</accession>
<dbReference type="CDD" id="cd20389">
    <property type="entry name" value="Tudor_ARID4_rpt1"/>
    <property type="match status" value="1"/>
</dbReference>
<evidence type="ECO:0000256" key="2">
    <source>
        <dbReference type="ARBA" id="ARBA00023125"/>
    </source>
</evidence>
<dbReference type="InterPro" id="IPR012603">
    <property type="entry name" value="ARID4A/B_PWWP"/>
</dbReference>
<dbReference type="OrthoDB" id="10068428at2759"/>
<evidence type="ECO:0000259" key="4">
    <source>
        <dbReference type="Pfam" id="PF08169"/>
    </source>
</evidence>
<feature type="region of interest" description="Disordered" evidence="3">
    <location>
        <begin position="140"/>
        <end position="208"/>
    </location>
</feature>
<dbReference type="GO" id="GO:0006357">
    <property type="term" value="P:regulation of transcription by RNA polymerase II"/>
    <property type="evidence" value="ECO:0007669"/>
    <property type="project" value="TreeGrafter"/>
</dbReference>
<name>A0A7R9KYR6_9ACAR</name>
<dbReference type="InterPro" id="IPR051232">
    <property type="entry name" value="ARID/SWI1_ChromRemod"/>
</dbReference>
<evidence type="ECO:0000313" key="6">
    <source>
        <dbReference type="Proteomes" id="UP000759131"/>
    </source>
</evidence>
<sequence>MCVLTNIIYHSLTADEPPVLPIGTDVSAKYKGAFCEAKIKRLTRAVKCKLTLKHNNNTVTLDDDAIVTGQLRTGAHVTVRYGSSGAAAGGGGADATCEATIAKILDQSLYTVVFDDGDEATLKRNSLCLKSGKHFAESETLDQLPLTNPEHFGNPVSLGRRRRRRHHNNSDSDDDEADDRSVTDSHRSSKRGGGGSGGGPPVLTPSERDTDWGRVVCVDYSDKRGSKKDVWFPALIVAPTAQQPTAKVARDEHLVRSFRDGRFYKVPKRETREFARELVLSKSEANSVALRSAVEKAVTFVDKQDLPNGWDYDLLLGNTVPQCTEWLPYLLCAKWMGKKKDSVSSLGKHLLKERKKDLSKHLYKTNRHVLDLEEAKNATSITETTTLEEFLSTAEMANIEFTAERQDIQIVDPNLKSVVKKVSDNKEALLIPRRPQWDESTTAEELNQLEYDLFSDPNSTPRVGQTFRFDGNQSALLLSQTRSTKMWTLRNR</sequence>
<dbReference type="PANTHER" id="PTHR13964">
    <property type="entry name" value="RBP-RELATED"/>
    <property type="match status" value="1"/>
</dbReference>
<keyword evidence="1" id="KW-0156">Chromatin regulator</keyword>
<feature type="domain" description="ARID4A/B PWWP" evidence="4">
    <location>
        <begin position="208"/>
        <end position="308"/>
    </location>
</feature>
<keyword evidence="2" id="KW-0238">DNA-binding</keyword>
<evidence type="ECO:0000256" key="3">
    <source>
        <dbReference type="SAM" id="MobiDB-lite"/>
    </source>
</evidence>
<dbReference type="EMBL" id="OC863119">
    <property type="protein sequence ID" value="CAD7630788.1"/>
    <property type="molecule type" value="Genomic_DNA"/>
</dbReference>
<reference evidence="5" key="1">
    <citation type="submission" date="2020-11" db="EMBL/GenBank/DDBJ databases">
        <authorList>
            <person name="Tran Van P."/>
        </authorList>
    </citation>
    <scope>NUCLEOTIDE SEQUENCE</scope>
</reference>
<dbReference type="SUPFAM" id="SSF63748">
    <property type="entry name" value="Tudor/PWWP/MBT"/>
    <property type="match status" value="1"/>
</dbReference>
<gene>
    <name evidence="5" type="ORF">OSB1V03_LOCUS11200</name>
</gene>
<dbReference type="GO" id="GO:0005634">
    <property type="term" value="C:nucleus"/>
    <property type="evidence" value="ECO:0007669"/>
    <property type="project" value="TreeGrafter"/>
</dbReference>
<evidence type="ECO:0000256" key="1">
    <source>
        <dbReference type="ARBA" id="ARBA00022853"/>
    </source>
</evidence>
<keyword evidence="6" id="KW-1185">Reference proteome</keyword>
<dbReference type="AlphaFoldDB" id="A0A7R9KYR6"/>
<dbReference type="PANTHER" id="PTHR13964:SF27">
    <property type="entry name" value="HAT-TRICK, ISOFORM D"/>
    <property type="match status" value="1"/>
</dbReference>
<feature type="compositionally biased region" description="Gly residues" evidence="3">
    <location>
        <begin position="191"/>
        <end position="200"/>
    </location>
</feature>
<dbReference type="Gene3D" id="2.30.30.140">
    <property type="match status" value="2"/>
</dbReference>
<evidence type="ECO:0000313" key="5">
    <source>
        <dbReference type="EMBL" id="CAD7630788.1"/>
    </source>
</evidence>
<dbReference type="Proteomes" id="UP000759131">
    <property type="component" value="Unassembled WGS sequence"/>
</dbReference>
<organism evidence="5">
    <name type="scientific">Medioppia subpectinata</name>
    <dbReference type="NCBI Taxonomy" id="1979941"/>
    <lineage>
        <taxon>Eukaryota</taxon>
        <taxon>Metazoa</taxon>
        <taxon>Ecdysozoa</taxon>
        <taxon>Arthropoda</taxon>
        <taxon>Chelicerata</taxon>
        <taxon>Arachnida</taxon>
        <taxon>Acari</taxon>
        <taxon>Acariformes</taxon>
        <taxon>Sarcoptiformes</taxon>
        <taxon>Oribatida</taxon>
        <taxon>Brachypylina</taxon>
        <taxon>Oppioidea</taxon>
        <taxon>Oppiidae</taxon>
        <taxon>Medioppia</taxon>
    </lineage>
</organism>